<dbReference type="InterPro" id="IPR011057">
    <property type="entry name" value="Mss4-like_sf"/>
</dbReference>
<dbReference type="InterPro" id="IPR046149">
    <property type="entry name" value="DUF6151"/>
</dbReference>
<evidence type="ECO:0008006" key="4">
    <source>
        <dbReference type="Google" id="ProtNLM"/>
    </source>
</evidence>
<sequence>MATELRCRCGQLRGEVDLARAHARATCYCRDCQAFARFLGQPVVLDASGGTDIVAAAPDAVRITAGAGHLAAMSMSPKGLLRWYAACCRTPLANTPRDPKVYYAGVVTACLAPGAVDATLGPRDRIVVNTGSATAPVQKASLRFLLGGLRIFGPVALARLRGRRSGAPFFDEAGRPARDPEVITRERRAELQRGDPG</sequence>
<feature type="region of interest" description="Disordered" evidence="1">
    <location>
        <begin position="171"/>
        <end position="197"/>
    </location>
</feature>
<gene>
    <name evidence="2" type="ORF">WQ53_16165</name>
</gene>
<dbReference type="Gene3D" id="3.90.1590.10">
    <property type="entry name" value="glutathione-dependent formaldehyde- activating enzyme (gfa)"/>
    <property type="match status" value="1"/>
</dbReference>
<dbReference type="Pfam" id="PF19648">
    <property type="entry name" value="DUF6151"/>
    <property type="match status" value="1"/>
</dbReference>
<dbReference type="Proteomes" id="UP000033067">
    <property type="component" value="Chromosome"/>
</dbReference>
<evidence type="ECO:0000313" key="3">
    <source>
        <dbReference type="Proteomes" id="UP000033067"/>
    </source>
</evidence>
<organism evidence="2 3">
    <name type="scientific">Pseudoxanthomonas suwonensis</name>
    <dbReference type="NCBI Taxonomy" id="314722"/>
    <lineage>
        <taxon>Bacteria</taxon>
        <taxon>Pseudomonadati</taxon>
        <taxon>Pseudomonadota</taxon>
        <taxon>Gammaproteobacteria</taxon>
        <taxon>Lysobacterales</taxon>
        <taxon>Lysobacteraceae</taxon>
        <taxon>Pseudoxanthomonas</taxon>
    </lineage>
</organism>
<name>A0A0E3UPS4_9GAMM</name>
<dbReference type="AlphaFoldDB" id="A0A0E3UPS4"/>
<proteinExistence type="predicted"/>
<dbReference type="KEGG" id="psuw:WQ53_16165"/>
<dbReference type="RefSeq" id="WP_052633767.1">
    <property type="nucleotide sequence ID" value="NZ_CP011144.1"/>
</dbReference>
<accession>A0A0E3UPS4</accession>
<evidence type="ECO:0000256" key="1">
    <source>
        <dbReference type="SAM" id="MobiDB-lite"/>
    </source>
</evidence>
<feature type="compositionally biased region" description="Basic and acidic residues" evidence="1">
    <location>
        <begin position="172"/>
        <end position="197"/>
    </location>
</feature>
<keyword evidence="3" id="KW-1185">Reference proteome</keyword>
<dbReference type="EMBL" id="CP011144">
    <property type="protein sequence ID" value="AKC88070.1"/>
    <property type="molecule type" value="Genomic_DNA"/>
</dbReference>
<dbReference type="SUPFAM" id="SSF51316">
    <property type="entry name" value="Mss4-like"/>
    <property type="match status" value="1"/>
</dbReference>
<evidence type="ECO:0000313" key="2">
    <source>
        <dbReference type="EMBL" id="AKC88070.1"/>
    </source>
</evidence>
<dbReference type="PATRIC" id="fig|314722.6.peg.3505"/>
<protein>
    <recommendedName>
        <fullName evidence="4">CENP-V/GFA domain-containing protein</fullName>
    </recommendedName>
</protein>
<dbReference type="OrthoDB" id="5500342at2"/>
<reference evidence="2 3" key="1">
    <citation type="journal article" date="2015" name="Genome Announc.">
        <title>Complete Genome Sequence of Pseudoxanthomonas suwonensis Strain J1, a Cellulose-Degrading Bacterium Isolated from Leaf- and Wood-Enriched Soil.</title>
        <authorList>
            <person name="Hou L."/>
            <person name="Jiang J."/>
            <person name="Xu Z."/>
            <person name="Zhou Y."/>
            <person name="Leung F.C."/>
        </authorList>
    </citation>
    <scope>NUCLEOTIDE SEQUENCE [LARGE SCALE GENOMIC DNA]</scope>
    <source>
        <strain evidence="2 3">J1</strain>
    </source>
</reference>